<dbReference type="PANTHER" id="PTHR22443">
    <property type="entry name" value="NON-SPECIFIC LETHAL 1, ISOFORM M"/>
    <property type="match status" value="1"/>
</dbReference>
<dbReference type="Proteomes" id="UP001652642">
    <property type="component" value="Chromosome 6"/>
</dbReference>
<feature type="region of interest" description="Disordered" evidence="1">
    <location>
        <begin position="1"/>
        <end position="45"/>
    </location>
</feature>
<evidence type="ECO:0000256" key="1">
    <source>
        <dbReference type="SAM" id="MobiDB-lite"/>
    </source>
</evidence>
<feature type="compositionally biased region" description="Low complexity" evidence="1">
    <location>
        <begin position="140"/>
        <end position="169"/>
    </location>
</feature>
<feature type="domain" description="PEHE" evidence="2">
    <location>
        <begin position="586"/>
        <end position="727"/>
    </location>
</feature>
<evidence type="ECO:0000259" key="2">
    <source>
        <dbReference type="PROSITE" id="PS52052"/>
    </source>
</evidence>
<dbReference type="SMART" id="SM01300">
    <property type="entry name" value="PEHE"/>
    <property type="match status" value="1"/>
</dbReference>
<feature type="compositionally biased region" description="Pro residues" evidence="1">
    <location>
        <begin position="172"/>
        <end position="181"/>
    </location>
</feature>
<evidence type="ECO:0000313" key="4">
    <source>
        <dbReference type="RefSeq" id="XP_072858803.1"/>
    </source>
</evidence>
<feature type="compositionally biased region" description="Polar residues" evidence="1">
    <location>
        <begin position="664"/>
        <end position="681"/>
    </location>
</feature>
<keyword evidence="3" id="KW-1185">Reference proteome</keyword>
<dbReference type="InterPro" id="IPR029332">
    <property type="entry name" value="PEHE_dom"/>
</dbReference>
<evidence type="ECO:0000313" key="5">
    <source>
        <dbReference type="RefSeq" id="XP_072858805.1"/>
    </source>
</evidence>
<reference evidence="4 5" key="1">
    <citation type="submission" date="2025-05" db="UniProtKB">
        <authorList>
            <consortium name="RefSeq"/>
        </authorList>
    </citation>
    <scope>IDENTIFICATION</scope>
</reference>
<dbReference type="GeneID" id="110082563"/>
<name>A0ABM5GMD1_9SAUR</name>
<organism evidence="3 5">
    <name type="scientific">Pogona vitticeps</name>
    <name type="common">central bearded dragon</name>
    <dbReference type="NCBI Taxonomy" id="103695"/>
    <lineage>
        <taxon>Eukaryota</taxon>
        <taxon>Metazoa</taxon>
        <taxon>Chordata</taxon>
        <taxon>Craniata</taxon>
        <taxon>Vertebrata</taxon>
        <taxon>Euteleostomi</taxon>
        <taxon>Lepidosauria</taxon>
        <taxon>Squamata</taxon>
        <taxon>Bifurcata</taxon>
        <taxon>Unidentata</taxon>
        <taxon>Episquamata</taxon>
        <taxon>Toxicofera</taxon>
        <taxon>Iguania</taxon>
        <taxon>Acrodonta</taxon>
        <taxon>Agamidae</taxon>
        <taxon>Amphibolurinae</taxon>
        <taxon>Pogona</taxon>
    </lineage>
</organism>
<sequence>MAAAAAAAPAPATRPAMAPEEGRRRRRPREPLPEPEPGRASEARARQWALWGRARSLGRRLRALQARQVERHVRQQLAGLGRGQGQGQGQGGRPTTTTRPPLGAQAPSGVPPLGSELRQLAASATARLRAAQRACDSDATDSASLASSSSSSGASSAAPSSSSSSSSDSESPDPPPPPPRPFDAGRRLAERQWAVERAAIICRWTWLQAQVSDLEYRIRQQTDVYKQLRANKGPVVLDDLQRGNTMKQQSQQSSAAVMNSRKHLKVPVGDKPCQLSPCIPSYLLQNAEKQNSHLAQSFRNLVCRNPSCTSINGSPEPPKACKPPPQVNGISNCFSTGSTSNSQDGGVNADRILRKPKQLNNSLPAATATAAFDTSCVAARIRPICRYRKRRLVRVSAVSHLSRKLQRPLSLKCNCEHPNSCILCDCKAPVQTINPEMMSLQERVALLDSGFHPILSFSHGSPLHLHFEALLREDHRLYHRLKNPKALHCGLKDLTNNIGSSPFSASDSPLKGSAGHPQSHKPSALRSVSSLCLENTPAPPHSPAAGSSALQPAKKKKVECCYDINNIVIPVSMAAATRVEKLQYKEIITPSWRVVNTEDLKNFGEIDSELEDTSDETYLNHHQKYEQLERSHWDSWAGTIPHKRGNRSASKPEGQWMAPPGSPEATSPTLNHTPRASSPAGSLSPELPSVAKPLLLKGRGRGSLSLREDTCFFLSEMEDDIQNVQPWEPRTFPLSDAECQALQGPCEVLSKRTSALLQWDSGSYQGLRTNRVNSGASHARELSMRRWPVEADRSKLQKEFVGQPGILPVLLNNR</sequence>
<feature type="compositionally biased region" description="Low complexity" evidence="1">
    <location>
        <begin position="1"/>
        <end position="19"/>
    </location>
</feature>
<dbReference type="InterPro" id="IPR026180">
    <property type="entry name" value="NSL1"/>
</dbReference>
<gene>
    <name evidence="4 5" type="primary">LOC110082563</name>
</gene>
<feature type="compositionally biased region" description="Low complexity" evidence="1">
    <location>
        <begin position="93"/>
        <end position="104"/>
    </location>
</feature>
<feature type="region of interest" description="Disordered" evidence="1">
    <location>
        <begin position="505"/>
        <end position="527"/>
    </location>
</feature>
<accession>A0ABM5GMD1</accession>
<feature type="region of interest" description="Disordered" evidence="1">
    <location>
        <begin position="74"/>
        <end position="114"/>
    </location>
</feature>
<evidence type="ECO:0000313" key="3">
    <source>
        <dbReference type="Proteomes" id="UP001652642"/>
    </source>
</evidence>
<feature type="compositionally biased region" description="Gly residues" evidence="1">
    <location>
        <begin position="80"/>
        <end position="92"/>
    </location>
</feature>
<protein>
    <submittedName>
        <fullName evidence="4 5">KAT8 regulatory NSL complex subunit 1-like</fullName>
    </submittedName>
</protein>
<feature type="region of interest" description="Disordered" evidence="1">
    <location>
        <begin position="641"/>
        <end position="688"/>
    </location>
</feature>
<dbReference type="PANTHER" id="PTHR22443:SF17">
    <property type="entry name" value="KAT8 REGULATORY NSL COMPLEX SUBUNIT 1-LIKE"/>
    <property type="match status" value="1"/>
</dbReference>
<dbReference type="Pfam" id="PF15275">
    <property type="entry name" value="PEHE"/>
    <property type="match status" value="1"/>
</dbReference>
<feature type="region of interest" description="Disordered" evidence="1">
    <location>
        <begin position="138"/>
        <end position="184"/>
    </location>
</feature>
<dbReference type="RefSeq" id="XP_072858803.1">
    <property type="nucleotide sequence ID" value="XM_073002702.1"/>
</dbReference>
<dbReference type="Gene3D" id="6.10.250.3170">
    <property type="match status" value="1"/>
</dbReference>
<dbReference type="PROSITE" id="PS52052">
    <property type="entry name" value="PEHE"/>
    <property type="match status" value="1"/>
</dbReference>
<feature type="compositionally biased region" description="Basic and acidic residues" evidence="1">
    <location>
        <begin position="29"/>
        <end position="45"/>
    </location>
</feature>
<dbReference type="RefSeq" id="XP_072858805.1">
    <property type="nucleotide sequence ID" value="XM_073002704.1"/>
</dbReference>
<proteinExistence type="predicted"/>